<reference evidence="4 5" key="1">
    <citation type="journal article" date="2012" name="J. Bacteriol.">
        <title>Complete genome sequence of Leuconostoc carnosum strain JB16, isolated from Kimchi.</title>
        <authorList>
            <person name="Jung J.Y."/>
            <person name="Lee S.H."/>
            <person name="Jeon C.O."/>
        </authorList>
    </citation>
    <scope>NUCLEOTIDE SEQUENCE [LARGE SCALE GENOMIC DNA]</scope>
    <source>
        <strain evidence="4 5">JB16</strain>
    </source>
</reference>
<dbReference type="HOGENOM" id="CLU_082738_0_0_9"/>
<dbReference type="GO" id="GO:0019852">
    <property type="term" value="P:L-ascorbic acid metabolic process"/>
    <property type="evidence" value="ECO:0007669"/>
    <property type="project" value="TreeGrafter"/>
</dbReference>
<dbReference type="InterPro" id="IPR004560">
    <property type="entry name" value="L-Ru-5P_3-Epase"/>
</dbReference>
<dbReference type="GO" id="GO:0016861">
    <property type="term" value="F:intramolecular oxidoreductase activity, interconverting aldoses and ketoses"/>
    <property type="evidence" value="ECO:0007669"/>
    <property type="project" value="InterPro"/>
</dbReference>
<dbReference type="NCBIfam" id="NF009689">
    <property type="entry name" value="PRK13210.1"/>
    <property type="match status" value="1"/>
</dbReference>
<dbReference type="STRING" id="1229758.C270_00330"/>
<dbReference type="GO" id="GO:0034015">
    <property type="term" value="F:L-ribulose-5-phosphate 3-epimerase activity"/>
    <property type="evidence" value="ECO:0007669"/>
    <property type="project" value="TreeGrafter"/>
</dbReference>
<dbReference type="eggNOG" id="COG3623">
    <property type="taxonomic scope" value="Bacteria"/>
</dbReference>
<evidence type="ECO:0000256" key="1">
    <source>
        <dbReference type="ARBA" id="ARBA00023235"/>
    </source>
</evidence>
<sequence length="291" mass="33062">MGINMAKLGINEKSLPFEMSWMNKLKLAKEQGFSFVEMSIDETDTRISRLDWDRDQRFNLVKDIYETGIPIDTMMLSALRKFPLGSENKDIYTQAYNICKKAIILAKDLGIRNIQIAGYDEYYGTKTVLTAENFIENLQRVVDFAAANQVMISIETMDDYFINSIAKVKKIKQSIVSPWLQAYPDLGNISAWPDNIPGQDLMDGLDSIISIHVKDTLSVTENTPGKFKNVPFGTGDVEFLGLFKTLKRLAYQGTFTIEMWSENENDCLDRIIYAHDFVVGLLMQSGISIEE</sequence>
<dbReference type="PANTHER" id="PTHR43489:SF1">
    <property type="entry name" value="L-RIBULOSE-5-PHOSPHATE 3-EPIMERASE SGBU-RELATED"/>
    <property type="match status" value="1"/>
</dbReference>
<name>K0D844_LEUCJ</name>
<dbReference type="PANTHER" id="PTHR43489">
    <property type="entry name" value="ISOMERASE"/>
    <property type="match status" value="1"/>
</dbReference>
<evidence type="ECO:0000259" key="3">
    <source>
        <dbReference type="Pfam" id="PF01261"/>
    </source>
</evidence>
<dbReference type="KEGG" id="lcn:C270_00330"/>
<dbReference type="EMBL" id="CP003851">
    <property type="protein sequence ID" value="AFT80985.1"/>
    <property type="molecule type" value="Genomic_DNA"/>
</dbReference>
<accession>K0D844</accession>
<dbReference type="InterPro" id="IPR036237">
    <property type="entry name" value="Xyl_isomerase-like_sf"/>
</dbReference>
<gene>
    <name evidence="4" type="ordered locus">C270_00330</name>
</gene>
<dbReference type="Gene3D" id="3.20.20.150">
    <property type="entry name" value="Divalent-metal-dependent TIM barrel enzymes"/>
    <property type="match status" value="1"/>
</dbReference>
<keyword evidence="5" id="KW-1185">Reference proteome</keyword>
<protein>
    <recommendedName>
        <fullName evidence="2">L-ribulose-5-phosphate 3-epimerase</fullName>
    </recommendedName>
</protein>
<evidence type="ECO:0000256" key="2">
    <source>
        <dbReference type="NCBIfam" id="TIGR00542"/>
    </source>
</evidence>
<evidence type="ECO:0000313" key="5">
    <source>
        <dbReference type="Proteomes" id="UP000006299"/>
    </source>
</evidence>
<dbReference type="PATRIC" id="fig|1229758.3.peg.67"/>
<feature type="domain" description="Xylose isomerase-like TIM barrel" evidence="3">
    <location>
        <begin position="25"/>
        <end position="263"/>
    </location>
</feature>
<dbReference type="Pfam" id="PF01261">
    <property type="entry name" value="AP_endonuc_2"/>
    <property type="match status" value="1"/>
</dbReference>
<dbReference type="AlphaFoldDB" id="K0D844"/>
<dbReference type="SUPFAM" id="SSF51658">
    <property type="entry name" value="Xylose isomerase-like"/>
    <property type="match status" value="1"/>
</dbReference>
<evidence type="ECO:0000313" key="4">
    <source>
        <dbReference type="EMBL" id="AFT80985.1"/>
    </source>
</evidence>
<keyword evidence="1" id="KW-0413">Isomerase</keyword>
<organism evidence="4 5">
    <name type="scientific">Leuconostoc carnosum (strain JB16)</name>
    <dbReference type="NCBI Taxonomy" id="1229758"/>
    <lineage>
        <taxon>Bacteria</taxon>
        <taxon>Bacillati</taxon>
        <taxon>Bacillota</taxon>
        <taxon>Bacilli</taxon>
        <taxon>Lactobacillales</taxon>
        <taxon>Lactobacillaceae</taxon>
        <taxon>Leuconostoc</taxon>
    </lineage>
</organism>
<dbReference type="InterPro" id="IPR050417">
    <property type="entry name" value="Sugar_Epim/Isomerase"/>
</dbReference>
<proteinExistence type="predicted"/>
<dbReference type="InterPro" id="IPR013022">
    <property type="entry name" value="Xyl_isomerase-like_TIM-brl"/>
</dbReference>
<dbReference type="Proteomes" id="UP000006299">
    <property type="component" value="Chromosome"/>
</dbReference>
<dbReference type="NCBIfam" id="TIGR00542">
    <property type="entry name" value="hxl6Piso_put"/>
    <property type="match status" value="1"/>
</dbReference>